<feature type="compositionally biased region" description="Basic and acidic residues" evidence="1">
    <location>
        <begin position="252"/>
        <end position="270"/>
    </location>
</feature>
<dbReference type="Proteomes" id="UP000649617">
    <property type="component" value="Unassembled WGS sequence"/>
</dbReference>
<sequence length="569" mass="62661">MDLQDLAETGVSKLTPDAIANGLTLSYLDLDLLTFGVPLFLTRPPKWNYEKEDLRAFAKCERKAWVWEIQVEREAALQLYNALSGEPEQELEHAPLDCINSSEGIIYILEQLRGPVSQRLVYQKRKYLADFEGINRSERNVSAVDVSVCAMYDGEARGSRLLDRSRLSPQDQRLVLVGSRYSLTFEDISESLVMRLPDFKPPPPVMRKDGQIINPRLRTRAAGRGQASARSARSWSRRRARIDNDQGDEAASEEHGGGGDQLHDADNDHNDAEDDAGDEEPGEDLDDLIQVLAVTARRLASVKLGRKCSGSKVPPSELKKKRQRARLAGRLVTGGVIPNARCLEQVLPLLHRLHRLRSPATSVPANAKKGGKGGKADKPHQAFAVMHSDLGKYEIRSGYGTAVAESQEGSYQVNVVFAAVLSRIALALSAMVLDTACQRTCCDRRWLRERRDLLDVCGLETKKVDCRDWFEFGKGDPLPVDHRACVPAVLDNGSSFFFGAGVLDAGIPLLASNPLLKALGVILDPPRMVAYFEQLSAEVPVVNLNGHLAVNVAAFSADTVASLKQYMDS</sequence>
<organism evidence="2 3">
    <name type="scientific">Symbiodinium pilosum</name>
    <name type="common">Dinoflagellate</name>
    <dbReference type="NCBI Taxonomy" id="2952"/>
    <lineage>
        <taxon>Eukaryota</taxon>
        <taxon>Sar</taxon>
        <taxon>Alveolata</taxon>
        <taxon>Dinophyceae</taxon>
        <taxon>Suessiales</taxon>
        <taxon>Symbiodiniaceae</taxon>
        <taxon>Symbiodinium</taxon>
    </lineage>
</organism>
<evidence type="ECO:0000256" key="1">
    <source>
        <dbReference type="SAM" id="MobiDB-lite"/>
    </source>
</evidence>
<accession>A0A812P8G1</accession>
<keyword evidence="3" id="KW-1185">Reference proteome</keyword>
<evidence type="ECO:0000313" key="2">
    <source>
        <dbReference type="EMBL" id="CAE7333254.1"/>
    </source>
</evidence>
<dbReference type="AlphaFoldDB" id="A0A812P8G1"/>
<comment type="caution">
    <text evidence="2">The sequence shown here is derived from an EMBL/GenBank/DDBJ whole genome shotgun (WGS) entry which is preliminary data.</text>
</comment>
<proteinExistence type="predicted"/>
<gene>
    <name evidence="2" type="primary">GIP</name>
    <name evidence="2" type="ORF">SPIL2461_LOCUS7768</name>
</gene>
<protein>
    <submittedName>
        <fullName evidence="2">GIP protein</fullName>
    </submittedName>
</protein>
<name>A0A812P8G1_SYMPI</name>
<dbReference type="EMBL" id="CAJNIZ010012381">
    <property type="protein sequence ID" value="CAE7333254.1"/>
    <property type="molecule type" value="Genomic_DNA"/>
</dbReference>
<feature type="compositionally biased region" description="Low complexity" evidence="1">
    <location>
        <begin position="220"/>
        <end position="234"/>
    </location>
</feature>
<evidence type="ECO:0000313" key="3">
    <source>
        <dbReference type="Proteomes" id="UP000649617"/>
    </source>
</evidence>
<feature type="region of interest" description="Disordered" evidence="1">
    <location>
        <begin position="217"/>
        <end position="283"/>
    </location>
</feature>
<dbReference type="OrthoDB" id="444827at2759"/>
<feature type="compositionally biased region" description="Acidic residues" evidence="1">
    <location>
        <begin position="271"/>
        <end position="283"/>
    </location>
</feature>
<reference evidence="2" key="1">
    <citation type="submission" date="2021-02" db="EMBL/GenBank/DDBJ databases">
        <authorList>
            <person name="Dougan E. K."/>
            <person name="Rhodes N."/>
            <person name="Thang M."/>
            <person name="Chan C."/>
        </authorList>
    </citation>
    <scope>NUCLEOTIDE SEQUENCE</scope>
</reference>